<dbReference type="InterPro" id="IPR025110">
    <property type="entry name" value="AMP-bd_C"/>
</dbReference>
<dbReference type="Gene3D" id="3.40.50.12780">
    <property type="entry name" value="N-terminal domain of ligase-like"/>
    <property type="match status" value="1"/>
</dbReference>
<comment type="caution">
    <text evidence="8">The sequence shown here is derived from an EMBL/GenBank/DDBJ whole genome shotgun (WGS) entry which is preliminary data.</text>
</comment>
<evidence type="ECO:0000256" key="4">
    <source>
        <dbReference type="ARBA" id="ARBA00022840"/>
    </source>
</evidence>
<name>A0ABX2TIV1_9PROT</name>
<evidence type="ECO:0000256" key="3">
    <source>
        <dbReference type="ARBA" id="ARBA00022741"/>
    </source>
</evidence>
<evidence type="ECO:0000256" key="5">
    <source>
        <dbReference type="SAM" id="MobiDB-lite"/>
    </source>
</evidence>
<reference evidence="8 9" key="1">
    <citation type="submission" date="2020-05" db="EMBL/GenBank/DDBJ databases">
        <title>Azospirillum oleiclasticum sp. nov, a nitrogen-fixing and heavy crude oil-emulsifying bacterium isolated from the crude oil of Yumen Oilfield.</title>
        <authorList>
            <person name="Wu D."/>
            <person name="Cai M."/>
            <person name="Zhang X."/>
        </authorList>
    </citation>
    <scope>NUCLEOTIDE SEQUENCE [LARGE SCALE GENOMIC DNA]</scope>
    <source>
        <strain evidence="8 9">ROY-1-1-2</strain>
    </source>
</reference>
<evidence type="ECO:0000313" key="9">
    <source>
        <dbReference type="Proteomes" id="UP000584642"/>
    </source>
</evidence>
<evidence type="ECO:0000256" key="1">
    <source>
        <dbReference type="ARBA" id="ARBA00006432"/>
    </source>
</evidence>
<dbReference type="InterPro" id="IPR051087">
    <property type="entry name" value="Mitochondrial_ACSM"/>
</dbReference>
<protein>
    <submittedName>
        <fullName evidence="8">AMP-binding protein</fullName>
    </submittedName>
</protein>
<evidence type="ECO:0000313" key="8">
    <source>
        <dbReference type="EMBL" id="NYZ23256.1"/>
    </source>
</evidence>
<accession>A0ABX2TIV1</accession>
<dbReference type="InterPro" id="IPR042099">
    <property type="entry name" value="ANL_N_sf"/>
</dbReference>
<gene>
    <name evidence="8" type="ORF">HND93_26415</name>
</gene>
<dbReference type="SUPFAM" id="SSF56801">
    <property type="entry name" value="Acetyl-CoA synthetase-like"/>
    <property type="match status" value="1"/>
</dbReference>
<evidence type="ECO:0000259" key="6">
    <source>
        <dbReference type="Pfam" id="PF00501"/>
    </source>
</evidence>
<dbReference type="Pfam" id="PF00501">
    <property type="entry name" value="AMP-binding"/>
    <property type="match status" value="1"/>
</dbReference>
<evidence type="ECO:0000259" key="7">
    <source>
        <dbReference type="Pfam" id="PF13193"/>
    </source>
</evidence>
<keyword evidence="3" id="KW-0547">Nucleotide-binding</keyword>
<dbReference type="Proteomes" id="UP000584642">
    <property type="component" value="Unassembled WGS sequence"/>
</dbReference>
<dbReference type="Gene3D" id="3.30.300.30">
    <property type="match status" value="1"/>
</dbReference>
<feature type="domain" description="AMP-dependent synthetase/ligase" evidence="6">
    <location>
        <begin position="42"/>
        <end position="399"/>
    </location>
</feature>
<organism evidence="8 9">
    <name type="scientific">Azospirillum oleiclasticum</name>
    <dbReference type="NCBI Taxonomy" id="2735135"/>
    <lineage>
        <taxon>Bacteria</taxon>
        <taxon>Pseudomonadati</taxon>
        <taxon>Pseudomonadota</taxon>
        <taxon>Alphaproteobacteria</taxon>
        <taxon>Rhodospirillales</taxon>
        <taxon>Azospirillaceae</taxon>
        <taxon>Azospirillum</taxon>
    </lineage>
</organism>
<dbReference type="Pfam" id="PF13193">
    <property type="entry name" value="AMP-binding_C"/>
    <property type="match status" value="1"/>
</dbReference>
<dbReference type="PANTHER" id="PTHR43605">
    <property type="entry name" value="ACYL-COENZYME A SYNTHETASE"/>
    <property type="match status" value="1"/>
</dbReference>
<dbReference type="EMBL" id="JABFDB010000025">
    <property type="protein sequence ID" value="NYZ23256.1"/>
    <property type="molecule type" value="Genomic_DNA"/>
</dbReference>
<feature type="region of interest" description="Disordered" evidence="5">
    <location>
        <begin position="545"/>
        <end position="567"/>
    </location>
</feature>
<dbReference type="PROSITE" id="PS00455">
    <property type="entry name" value="AMP_BINDING"/>
    <property type="match status" value="1"/>
</dbReference>
<dbReference type="InterPro" id="IPR045851">
    <property type="entry name" value="AMP-bd_C_sf"/>
</dbReference>
<evidence type="ECO:0000256" key="2">
    <source>
        <dbReference type="ARBA" id="ARBA00022598"/>
    </source>
</evidence>
<dbReference type="InterPro" id="IPR000873">
    <property type="entry name" value="AMP-dep_synth/lig_dom"/>
</dbReference>
<comment type="similarity">
    <text evidence="1">Belongs to the ATP-dependent AMP-binding enzyme family.</text>
</comment>
<dbReference type="InterPro" id="IPR020845">
    <property type="entry name" value="AMP-binding_CS"/>
</dbReference>
<keyword evidence="2" id="KW-0436">Ligase</keyword>
<dbReference type="PANTHER" id="PTHR43605:SF10">
    <property type="entry name" value="ACYL-COA SYNTHETASE MEDIUM CHAIN FAMILY MEMBER 3"/>
    <property type="match status" value="1"/>
</dbReference>
<feature type="domain" description="AMP-binding enzyme C-terminal" evidence="7">
    <location>
        <begin position="453"/>
        <end position="531"/>
    </location>
</feature>
<keyword evidence="4" id="KW-0067">ATP-binding</keyword>
<dbReference type="RefSeq" id="WP_180285024.1">
    <property type="nucleotide sequence ID" value="NZ_JABFDB010000025.1"/>
</dbReference>
<feature type="compositionally biased region" description="Low complexity" evidence="5">
    <location>
        <begin position="545"/>
        <end position="555"/>
    </location>
</feature>
<proteinExistence type="inferred from homology"/>
<keyword evidence="9" id="KW-1185">Reference proteome</keyword>
<sequence>MRDVWSTNIDLDGTESYQEIEDAFRWDVPDRFNFGTDVVDRWARERDGLALIWENHAGEERRYTYSEIAALTNRFGNLLRAHGVKKGDRVLVILPRIPEWMIVMVGALKIGAVAIPGIEMLTSKDIAYRVRNSGARAVVCRTSQVEKFADLIDEIPVRIAIGGAPDWVDFDAEMDSASIDLRPEPVEREDPAVMYYTSGSTGYPKGVLHASRGLYAWRVSAIHWLDLRPGERIWCTADTGWSKAGTSVLFGPWSCGACTFLYDGPFDPKHRLRLLQKHRITVYCAPGTELFRIVNEDIGGYDLSALRRTISGGESVSPGLAERWETATGTRIDEGYGLTESLIVVINIPGEPVKYGSMGRPGPGVRVEVVDETGTPLPPHREGDIAVLTPNPQMMLGYWNDEERTRSCFRDSPSGRWFITGDRAERDEDGYLWFRGRSDDVINSAGYRIGPLEVENALLEHPAVISCAVIGSPDLERGEIVKAFVVLKEGYEPGDALSRALQEHVKSVTAPYKYPRAIEYLDALPQTITGKISRKELRLRERAAADGARQAGLAGQPAGDDQGRVRA</sequence>